<comment type="caution">
    <text evidence="2">The sequence shown here is derived from an EMBL/GenBank/DDBJ whole genome shotgun (WGS) entry which is preliminary data.</text>
</comment>
<dbReference type="EMBL" id="JANPWB010000008">
    <property type="protein sequence ID" value="KAJ1165307.1"/>
    <property type="molecule type" value="Genomic_DNA"/>
</dbReference>
<proteinExistence type="predicted"/>
<sequence>MSTRASGACGSAEGLPQPYDAGPGQCDADGPLGGAAGALLVAWSSAQTSDSAPVISRRRWYLEGANKVCKVDVGVEDAEMNV</sequence>
<dbReference type="AlphaFoldDB" id="A0AAV7SMH9"/>
<accession>A0AAV7SMH9</accession>
<evidence type="ECO:0000256" key="1">
    <source>
        <dbReference type="SAM" id="MobiDB-lite"/>
    </source>
</evidence>
<organism evidence="2 3">
    <name type="scientific">Pleurodeles waltl</name>
    <name type="common">Iberian ribbed newt</name>
    <dbReference type="NCBI Taxonomy" id="8319"/>
    <lineage>
        <taxon>Eukaryota</taxon>
        <taxon>Metazoa</taxon>
        <taxon>Chordata</taxon>
        <taxon>Craniata</taxon>
        <taxon>Vertebrata</taxon>
        <taxon>Euteleostomi</taxon>
        <taxon>Amphibia</taxon>
        <taxon>Batrachia</taxon>
        <taxon>Caudata</taxon>
        <taxon>Salamandroidea</taxon>
        <taxon>Salamandridae</taxon>
        <taxon>Pleurodelinae</taxon>
        <taxon>Pleurodeles</taxon>
    </lineage>
</organism>
<reference evidence="2" key="1">
    <citation type="journal article" date="2022" name="bioRxiv">
        <title>Sequencing and chromosome-scale assembly of the giantPleurodeles waltlgenome.</title>
        <authorList>
            <person name="Brown T."/>
            <person name="Elewa A."/>
            <person name="Iarovenko S."/>
            <person name="Subramanian E."/>
            <person name="Araus A.J."/>
            <person name="Petzold A."/>
            <person name="Susuki M."/>
            <person name="Suzuki K.-i.T."/>
            <person name="Hayashi T."/>
            <person name="Toyoda A."/>
            <person name="Oliveira C."/>
            <person name="Osipova E."/>
            <person name="Leigh N.D."/>
            <person name="Simon A."/>
            <person name="Yun M.H."/>
        </authorList>
    </citation>
    <scope>NUCLEOTIDE SEQUENCE</scope>
    <source>
        <strain evidence="2">20211129_DDA</strain>
        <tissue evidence="2">Liver</tissue>
    </source>
</reference>
<keyword evidence="3" id="KW-1185">Reference proteome</keyword>
<dbReference type="Proteomes" id="UP001066276">
    <property type="component" value="Chromosome 4_2"/>
</dbReference>
<protein>
    <submittedName>
        <fullName evidence="2">Uncharacterized protein</fullName>
    </submittedName>
</protein>
<gene>
    <name evidence="2" type="ORF">NDU88_005735</name>
</gene>
<evidence type="ECO:0000313" key="2">
    <source>
        <dbReference type="EMBL" id="KAJ1165307.1"/>
    </source>
</evidence>
<name>A0AAV7SMH9_PLEWA</name>
<evidence type="ECO:0000313" key="3">
    <source>
        <dbReference type="Proteomes" id="UP001066276"/>
    </source>
</evidence>
<feature type="region of interest" description="Disordered" evidence="1">
    <location>
        <begin position="1"/>
        <end position="27"/>
    </location>
</feature>